<evidence type="ECO:0000256" key="2">
    <source>
        <dbReference type="SAM" id="Coils"/>
    </source>
</evidence>
<keyword evidence="5" id="KW-1185">Reference proteome</keyword>
<comment type="caution">
    <text evidence="4">The sequence shown here is derived from an EMBL/GenBank/DDBJ whole genome shotgun (WGS) entry which is preliminary data.</text>
</comment>
<dbReference type="PANTHER" id="PTHR46481">
    <property type="entry name" value="ZINC FINGER BED DOMAIN-CONTAINING PROTEIN 4"/>
    <property type="match status" value="1"/>
</dbReference>
<evidence type="ECO:0000313" key="4">
    <source>
        <dbReference type="EMBL" id="KAF7802778.1"/>
    </source>
</evidence>
<dbReference type="PANTHER" id="PTHR46481:SF8">
    <property type="entry name" value="ZINC FINGER BED DOMAIN-CONTAINING PROTEIN RICESLEEPER 1-LIKE"/>
    <property type="match status" value="1"/>
</dbReference>
<accession>A0A834SFG5</accession>
<dbReference type="InterPro" id="IPR025525">
    <property type="entry name" value="hAT-like_transposase_RNase-H"/>
</dbReference>
<dbReference type="GO" id="GO:0005634">
    <property type="term" value="C:nucleus"/>
    <property type="evidence" value="ECO:0007669"/>
    <property type="project" value="UniProtKB-SubCell"/>
</dbReference>
<evidence type="ECO:0000256" key="1">
    <source>
        <dbReference type="ARBA" id="ARBA00023125"/>
    </source>
</evidence>
<dbReference type="InterPro" id="IPR012337">
    <property type="entry name" value="RNaseH-like_sf"/>
</dbReference>
<dbReference type="GO" id="GO:0003677">
    <property type="term" value="F:DNA binding"/>
    <property type="evidence" value="ECO:0007669"/>
    <property type="project" value="UniProtKB-KW"/>
</dbReference>
<organism evidence="4 5">
    <name type="scientific">Senna tora</name>
    <dbReference type="NCBI Taxonomy" id="362788"/>
    <lineage>
        <taxon>Eukaryota</taxon>
        <taxon>Viridiplantae</taxon>
        <taxon>Streptophyta</taxon>
        <taxon>Embryophyta</taxon>
        <taxon>Tracheophyta</taxon>
        <taxon>Spermatophyta</taxon>
        <taxon>Magnoliopsida</taxon>
        <taxon>eudicotyledons</taxon>
        <taxon>Gunneridae</taxon>
        <taxon>Pentapetalae</taxon>
        <taxon>rosids</taxon>
        <taxon>fabids</taxon>
        <taxon>Fabales</taxon>
        <taxon>Fabaceae</taxon>
        <taxon>Caesalpinioideae</taxon>
        <taxon>Cassia clade</taxon>
        <taxon>Senna</taxon>
    </lineage>
</organism>
<dbReference type="Pfam" id="PF14372">
    <property type="entry name" value="hAT-like_RNase-H"/>
    <property type="match status" value="1"/>
</dbReference>
<dbReference type="Proteomes" id="UP000634136">
    <property type="component" value="Unassembled WGS sequence"/>
</dbReference>
<name>A0A834SFG5_9FABA</name>
<dbReference type="OrthoDB" id="1873329at2759"/>
<gene>
    <name evidence="4" type="ORF">G2W53_041889</name>
</gene>
<dbReference type="SUPFAM" id="SSF53098">
    <property type="entry name" value="Ribonuclease H-like"/>
    <property type="match status" value="1"/>
</dbReference>
<proteinExistence type="predicted"/>
<feature type="coiled-coil region" evidence="2">
    <location>
        <begin position="5"/>
        <end position="32"/>
    </location>
</feature>
<feature type="domain" description="hAT-like transposase RNase-H fold" evidence="3">
    <location>
        <begin position="174"/>
        <end position="238"/>
    </location>
</feature>
<dbReference type="InterPro" id="IPR052035">
    <property type="entry name" value="ZnF_BED_domain_contain"/>
</dbReference>
<dbReference type="AlphaFoldDB" id="A0A834SFG5"/>
<keyword evidence="2" id="KW-0175">Coiled coil</keyword>
<evidence type="ECO:0000259" key="3">
    <source>
        <dbReference type="Pfam" id="PF14372"/>
    </source>
</evidence>
<reference evidence="4" key="1">
    <citation type="submission" date="2020-09" db="EMBL/GenBank/DDBJ databases">
        <title>Genome-Enabled Discovery of Anthraquinone Biosynthesis in Senna tora.</title>
        <authorList>
            <person name="Kang S.-H."/>
            <person name="Pandey R.P."/>
            <person name="Lee C.-M."/>
            <person name="Sim J.-S."/>
            <person name="Jeong J.-T."/>
            <person name="Choi B.-S."/>
            <person name="Jung M."/>
            <person name="Ginzburg D."/>
            <person name="Zhao K."/>
            <person name="Won S.Y."/>
            <person name="Oh T.-J."/>
            <person name="Yu Y."/>
            <person name="Kim N.-H."/>
            <person name="Lee O.R."/>
            <person name="Lee T.-H."/>
            <person name="Bashyal P."/>
            <person name="Kim T.-S."/>
            <person name="Lee W.-H."/>
            <person name="Kawkins C."/>
            <person name="Kim C.-K."/>
            <person name="Kim J.S."/>
            <person name="Ahn B.O."/>
            <person name="Rhee S.Y."/>
            <person name="Sohng J.K."/>
        </authorList>
    </citation>
    <scope>NUCLEOTIDE SEQUENCE</scope>
    <source>
        <tissue evidence="4">Leaf</tissue>
    </source>
</reference>
<dbReference type="GO" id="GO:0008270">
    <property type="term" value="F:zinc ion binding"/>
    <property type="evidence" value="ECO:0007669"/>
    <property type="project" value="UniProtKB-KW"/>
</dbReference>
<evidence type="ECO:0000313" key="5">
    <source>
        <dbReference type="Proteomes" id="UP000634136"/>
    </source>
</evidence>
<dbReference type="EMBL" id="JAAIUW010000013">
    <property type="protein sequence ID" value="KAF7802778.1"/>
    <property type="molecule type" value="Genomic_DNA"/>
</dbReference>
<keyword evidence="1" id="KW-0238">DNA-binding</keyword>
<protein>
    <submittedName>
        <fullName evidence="4">Zinc finger BED domain-containing protein RICESLEEPER 2-like</fullName>
    </submittedName>
</protein>
<sequence length="387" mass="44406">MPSGNIAVSDVKKIYEKEKEKLKQEMARIPNRVCLTYDMWDACTSEGYICLTTHFVDDNWKLRKGLKVTSDPLHKIGESVKYVKASDGRMQKFDDCVRESGGVETWLGIRLDVTTRWNSTYLMLESALRYQKAFTRFNLIDRKYKYCPSVEDWRRATKMREFLEPFVETTNLISGSKYPTSNLYFMQVWKIECMLNASLTNEDEVIRDMTHRMKVKLDKYWSEYSEVVAFGAILDPRTDPEDLHAQSEESHDRGQLLVAFNKGIFGQFKSFELIILSRGAVLPNFSASAAIRASSFFTLSSHILTTSRASLLGKCSRGVNISLFLSLDSGTRVVLLKNLRRGGTLNRELRAIFDARTLERNEHLTPLRGRRSEAGVLLEKTLMAIRV</sequence>